<comment type="caution">
    <text evidence="2">The sequence shown here is derived from an EMBL/GenBank/DDBJ whole genome shotgun (WGS) entry which is preliminary data.</text>
</comment>
<dbReference type="Proteomes" id="UP000823633">
    <property type="component" value="Unassembled WGS sequence"/>
</dbReference>
<evidence type="ECO:0000313" key="3">
    <source>
        <dbReference type="Proteomes" id="UP000823633"/>
    </source>
</evidence>
<sequence length="237" mass="24775">MRRSGILIVLAVLLALLTGCQSSQTAFRTVTVSGEGSVTLTPDMASFSVSIEETADTTSQAQSGANAKMAEITSILEGQYGILAEDIRTTGMSLYPSYRYQDGEQILIGQTASQSLSVTVHRLDDLAPIVDSLSSVSGISLSSISLDASDKSQAQSEARRLAVQDALSRATDCAEGIGVSVVSPISIQESGSYYAANRIQPTYLAAAAKAEDAMSSASYYAGDLSVSSSVDVTFEIQ</sequence>
<dbReference type="EMBL" id="JADIMU010000027">
    <property type="protein sequence ID" value="MBO8442966.1"/>
    <property type="molecule type" value="Genomic_DNA"/>
</dbReference>
<protein>
    <submittedName>
        <fullName evidence="2">SIMPL domain-containing protein</fullName>
    </submittedName>
</protein>
<dbReference type="PANTHER" id="PTHR34387:SF2">
    <property type="entry name" value="SLR1258 PROTEIN"/>
    <property type="match status" value="1"/>
</dbReference>
<dbReference type="AlphaFoldDB" id="A0A9D9H970"/>
<dbReference type="PANTHER" id="PTHR34387">
    <property type="entry name" value="SLR1258 PROTEIN"/>
    <property type="match status" value="1"/>
</dbReference>
<gene>
    <name evidence="2" type="ORF">IAC42_04330</name>
</gene>
<accession>A0A9D9H970</accession>
<feature type="chain" id="PRO_5039303560" evidence="1">
    <location>
        <begin position="26"/>
        <end position="237"/>
    </location>
</feature>
<keyword evidence="1" id="KW-0732">Signal</keyword>
<evidence type="ECO:0000313" key="2">
    <source>
        <dbReference type="EMBL" id="MBO8442966.1"/>
    </source>
</evidence>
<reference evidence="2" key="1">
    <citation type="submission" date="2020-10" db="EMBL/GenBank/DDBJ databases">
        <authorList>
            <person name="Gilroy R."/>
        </authorList>
    </citation>
    <scope>NUCLEOTIDE SEQUENCE</scope>
    <source>
        <strain evidence="2">11167</strain>
    </source>
</reference>
<proteinExistence type="predicted"/>
<evidence type="ECO:0000256" key="1">
    <source>
        <dbReference type="SAM" id="SignalP"/>
    </source>
</evidence>
<feature type="signal peptide" evidence="1">
    <location>
        <begin position="1"/>
        <end position="25"/>
    </location>
</feature>
<dbReference type="Pfam" id="PF04402">
    <property type="entry name" value="SIMPL"/>
    <property type="match status" value="1"/>
</dbReference>
<organism evidence="2 3">
    <name type="scientific">Candidatus Aphodenecus pullistercoris</name>
    <dbReference type="NCBI Taxonomy" id="2840669"/>
    <lineage>
        <taxon>Bacteria</taxon>
        <taxon>Pseudomonadati</taxon>
        <taxon>Spirochaetota</taxon>
        <taxon>Spirochaetia</taxon>
        <taxon>Spirochaetales</taxon>
        <taxon>Candidatus Aphodenecus</taxon>
    </lineage>
</organism>
<dbReference type="GO" id="GO:0006974">
    <property type="term" value="P:DNA damage response"/>
    <property type="evidence" value="ECO:0007669"/>
    <property type="project" value="TreeGrafter"/>
</dbReference>
<dbReference type="Gene3D" id="3.30.70.2970">
    <property type="entry name" value="Protein of unknown function (DUF541), domain 2"/>
    <property type="match status" value="1"/>
</dbReference>
<name>A0A9D9H970_9SPIR</name>
<reference evidence="2" key="2">
    <citation type="journal article" date="2021" name="PeerJ">
        <title>Extensive microbial diversity within the chicken gut microbiome revealed by metagenomics and culture.</title>
        <authorList>
            <person name="Gilroy R."/>
            <person name="Ravi A."/>
            <person name="Getino M."/>
            <person name="Pursley I."/>
            <person name="Horton D.L."/>
            <person name="Alikhan N.F."/>
            <person name="Baker D."/>
            <person name="Gharbi K."/>
            <person name="Hall N."/>
            <person name="Watson M."/>
            <person name="Adriaenssens E.M."/>
            <person name="Foster-Nyarko E."/>
            <person name="Jarju S."/>
            <person name="Secka A."/>
            <person name="Antonio M."/>
            <person name="Oren A."/>
            <person name="Chaudhuri R.R."/>
            <person name="La Ragione R."/>
            <person name="Hildebrand F."/>
            <person name="Pallen M.J."/>
        </authorList>
    </citation>
    <scope>NUCLEOTIDE SEQUENCE</scope>
    <source>
        <strain evidence="2">11167</strain>
    </source>
</reference>
<dbReference type="InterPro" id="IPR007497">
    <property type="entry name" value="SIMPL/DUF541"/>
</dbReference>
<dbReference type="Gene3D" id="3.30.110.170">
    <property type="entry name" value="Protein of unknown function (DUF541), domain 1"/>
    <property type="match status" value="1"/>
</dbReference>
<dbReference type="InterPro" id="IPR052022">
    <property type="entry name" value="26kDa_periplasmic_antigen"/>
</dbReference>
<dbReference type="PROSITE" id="PS51257">
    <property type="entry name" value="PROKAR_LIPOPROTEIN"/>
    <property type="match status" value="1"/>
</dbReference>